<accession>A0A2G5UMC0</accession>
<organism evidence="1 2">
    <name type="scientific">Caenorhabditis nigoni</name>
    <dbReference type="NCBI Taxonomy" id="1611254"/>
    <lineage>
        <taxon>Eukaryota</taxon>
        <taxon>Metazoa</taxon>
        <taxon>Ecdysozoa</taxon>
        <taxon>Nematoda</taxon>
        <taxon>Chromadorea</taxon>
        <taxon>Rhabditida</taxon>
        <taxon>Rhabditina</taxon>
        <taxon>Rhabditomorpha</taxon>
        <taxon>Rhabditoidea</taxon>
        <taxon>Rhabditidae</taxon>
        <taxon>Peloderinae</taxon>
        <taxon>Caenorhabditis</taxon>
    </lineage>
</organism>
<reference evidence="2" key="1">
    <citation type="submission" date="2017-10" db="EMBL/GenBank/DDBJ databases">
        <title>Rapid genome shrinkage in a self-fertile nematode reveals novel sperm competition proteins.</title>
        <authorList>
            <person name="Yin D."/>
            <person name="Schwarz E.M."/>
            <person name="Thomas C.G."/>
            <person name="Felde R.L."/>
            <person name="Korf I.F."/>
            <person name="Cutter A.D."/>
            <person name="Schartner C.M."/>
            <person name="Ralston E.J."/>
            <person name="Meyer B.J."/>
            <person name="Haag E.S."/>
        </authorList>
    </citation>
    <scope>NUCLEOTIDE SEQUENCE [LARGE SCALE GENOMIC DNA]</scope>
    <source>
        <strain evidence="2">JU1422</strain>
    </source>
</reference>
<evidence type="ECO:0000313" key="2">
    <source>
        <dbReference type="Proteomes" id="UP000230233"/>
    </source>
</evidence>
<evidence type="ECO:0000313" key="1">
    <source>
        <dbReference type="EMBL" id="PIC40603.1"/>
    </source>
</evidence>
<name>A0A2G5UMC0_9PELO</name>
<gene>
    <name evidence="1" type="primary">Cnig_chr_III.g11888</name>
    <name evidence="1" type="ORF">B9Z55_011888</name>
</gene>
<dbReference type="AlphaFoldDB" id="A0A2G5UMC0"/>
<protein>
    <submittedName>
        <fullName evidence="1">Uncharacterized protein</fullName>
    </submittedName>
</protein>
<sequence>MELYTNPKCSKKNCFETEMRRRRSVTFMKCFLNRALLIFQCFLHSSFSIYAFCEKTPIKMIEKMLIKFFKKSTVLKEHFQKTLHKRNTLSSSHFGFKTVLLRTFRIRIKLYFIAFRFRNCSEQ</sequence>
<comment type="caution">
    <text evidence="1">The sequence shown here is derived from an EMBL/GenBank/DDBJ whole genome shotgun (WGS) entry which is preliminary data.</text>
</comment>
<dbReference type="EMBL" id="PDUG01000003">
    <property type="protein sequence ID" value="PIC40603.1"/>
    <property type="molecule type" value="Genomic_DNA"/>
</dbReference>
<dbReference type="Proteomes" id="UP000230233">
    <property type="component" value="Chromosome III"/>
</dbReference>
<keyword evidence="2" id="KW-1185">Reference proteome</keyword>
<proteinExistence type="predicted"/>